<keyword evidence="1" id="KW-1185">Reference proteome</keyword>
<dbReference type="PANTHER" id="PTHR20905:SF30">
    <property type="entry name" value="N-ACETYLTRANSFERASE DOMAIN-CONTAINING PROTEIN"/>
    <property type="match status" value="1"/>
</dbReference>
<evidence type="ECO:0000313" key="2">
    <source>
        <dbReference type="WBParaSite" id="HCON_00089110-00001"/>
    </source>
</evidence>
<proteinExistence type="predicted"/>
<reference evidence="2" key="1">
    <citation type="submission" date="2020-12" db="UniProtKB">
        <authorList>
            <consortium name="WormBaseParasite"/>
        </authorList>
    </citation>
    <scope>IDENTIFICATION</scope>
    <source>
        <strain evidence="2">MHco3</strain>
    </source>
</reference>
<organism evidence="1 2">
    <name type="scientific">Haemonchus contortus</name>
    <name type="common">Barber pole worm</name>
    <dbReference type="NCBI Taxonomy" id="6289"/>
    <lineage>
        <taxon>Eukaryota</taxon>
        <taxon>Metazoa</taxon>
        <taxon>Ecdysozoa</taxon>
        <taxon>Nematoda</taxon>
        <taxon>Chromadorea</taxon>
        <taxon>Rhabditida</taxon>
        <taxon>Rhabditina</taxon>
        <taxon>Rhabditomorpha</taxon>
        <taxon>Strongyloidea</taxon>
        <taxon>Trichostrongylidae</taxon>
        <taxon>Haemonchus</taxon>
    </lineage>
</organism>
<name>A0A7I4YE90_HAECO</name>
<evidence type="ECO:0000313" key="1">
    <source>
        <dbReference type="Proteomes" id="UP000025227"/>
    </source>
</evidence>
<dbReference type="Gene3D" id="3.40.630.30">
    <property type="match status" value="1"/>
</dbReference>
<dbReference type="WBParaSite" id="HCON_00089110-00001">
    <property type="protein sequence ID" value="HCON_00089110-00001"/>
    <property type="gene ID" value="HCON_00089110"/>
</dbReference>
<dbReference type="GO" id="GO:0008080">
    <property type="term" value="F:N-acetyltransferase activity"/>
    <property type="evidence" value="ECO:0007669"/>
    <property type="project" value="TreeGrafter"/>
</dbReference>
<dbReference type="OMA" id="EFIRVEP"/>
<sequence>MLRNRCLYGIHGIRKYNQKVDPSTAFDFIPASSVDIKDIVDLCANEFILDEPHSKALNITPDASRSLFEYIVAKALHHPYSYRVHEKGTDRLIGIRLLSVGHRDHKLDIEPIPFKESDHPGARRLCDILAESKEIFWKWADPGIQKVIRREITYVSPVHQRKGIAKYLLHLGLDFDDLKKKGFHGITSEASSLANQKLLESNGYVCIGRPEYKLQMHDGNEGVMVFFKDLR</sequence>
<dbReference type="SUPFAM" id="SSF55729">
    <property type="entry name" value="Acyl-CoA N-acyltransferases (Nat)"/>
    <property type="match status" value="1"/>
</dbReference>
<accession>A0A7I4YE90</accession>
<dbReference type="AlphaFoldDB" id="A0A7I4YE90"/>
<dbReference type="Proteomes" id="UP000025227">
    <property type="component" value="Unplaced"/>
</dbReference>
<protein>
    <submittedName>
        <fullName evidence="2">N-acetyltransferase domain-containing protein</fullName>
    </submittedName>
</protein>
<dbReference type="OrthoDB" id="41532at2759"/>
<dbReference type="InterPro" id="IPR016181">
    <property type="entry name" value="Acyl_CoA_acyltransferase"/>
</dbReference>
<dbReference type="PANTHER" id="PTHR20905">
    <property type="entry name" value="N-ACETYLTRANSFERASE-RELATED"/>
    <property type="match status" value="1"/>
</dbReference>